<evidence type="ECO:0000256" key="1">
    <source>
        <dbReference type="SAM" id="Phobius"/>
    </source>
</evidence>
<dbReference type="GeneID" id="87879227"/>
<dbReference type="RefSeq" id="XP_062696668.1">
    <property type="nucleotide sequence ID" value="XM_062841605.1"/>
</dbReference>
<evidence type="ECO:0000313" key="3">
    <source>
        <dbReference type="Proteomes" id="UP001285908"/>
    </source>
</evidence>
<name>A0AAJ0IEQ8_9PEZI</name>
<protein>
    <submittedName>
        <fullName evidence="2">Uncharacterized protein</fullName>
    </submittedName>
</protein>
<keyword evidence="1" id="KW-1133">Transmembrane helix</keyword>
<proteinExistence type="predicted"/>
<evidence type="ECO:0000313" key="2">
    <source>
        <dbReference type="EMBL" id="KAK3499035.1"/>
    </source>
</evidence>
<feature type="transmembrane region" description="Helical" evidence="1">
    <location>
        <begin position="104"/>
        <end position="129"/>
    </location>
</feature>
<organism evidence="2 3">
    <name type="scientific">Neurospora hispaniola</name>
    <dbReference type="NCBI Taxonomy" id="588809"/>
    <lineage>
        <taxon>Eukaryota</taxon>
        <taxon>Fungi</taxon>
        <taxon>Dikarya</taxon>
        <taxon>Ascomycota</taxon>
        <taxon>Pezizomycotina</taxon>
        <taxon>Sordariomycetes</taxon>
        <taxon>Sordariomycetidae</taxon>
        <taxon>Sordariales</taxon>
        <taxon>Sordariaceae</taxon>
        <taxon>Neurospora</taxon>
    </lineage>
</organism>
<dbReference type="EMBL" id="JAULSX010000001">
    <property type="protein sequence ID" value="KAK3499035.1"/>
    <property type="molecule type" value="Genomic_DNA"/>
</dbReference>
<comment type="caution">
    <text evidence="2">The sequence shown here is derived from an EMBL/GenBank/DDBJ whole genome shotgun (WGS) entry which is preliminary data.</text>
</comment>
<sequence>MDIYNKPTTDLQLFLKSKATTCSSSPITKNRLNTKTHMYRPNTANTTKTTTTKYTPYYDPWSNVKPLPLYNQAKRDQDMDNNYRLALTSTRDQESWWRKLLRNVICLPLMLLSGYIILGIMFGVAVYTVGCEIFP</sequence>
<gene>
    <name evidence="2" type="ORF">B0T23DRAFT_6625</name>
</gene>
<keyword evidence="1" id="KW-0472">Membrane</keyword>
<accession>A0AAJ0IEQ8</accession>
<reference evidence="2 3" key="1">
    <citation type="journal article" date="2023" name="Mol. Phylogenet. Evol.">
        <title>Genome-scale phylogeny and comparative genomics of the fungal order Sordariales.</title>
        <authorList>
            <person name="Hensen N."/>
            <person name="Bonometti L."/>
            <person name="Westerberg I."/>
            <person name="Brannstrom I.O."/>
            <person name="Guillou S."/>
            <person name="Cros-Aarteil S."/>
            <person name="Calhoun S."/>
            <person name="Haridas S."/>
            <person name="Kuo A."/>
            <person name="Mondo S."/>
            <person name="Pangilinan J."/>
            <person name="Riley R."/>
            <person name="LaButti K."/>
            <person name="Andreopoulos B."/>
            <person name="Lipzen A."/>
            <person name="Chen C."/>
            <person name="Yan M."/>
            <person name="Daum C."/>
            <person name="Ng V."/>
            <person name="Clum A."/>
            <person name="Steindorff A."/>
            <person name="Ohm R.A."/>
            <person name="Martin F."/>
            <person name="Silar P."/>
            <person name="Natvig D.O."/>
            <person name="Lalanne C."/>
            <person name="Gautier V."/>
            <person name="Ament-Velasquez S.L."/>
            <person name="Kruys A."/>
            <person name="Hutchinson M.I."/>
            <person name="Powell A.J."/>
            <person name="Barry K."/>
            <person name="Miller A.N."/>
            <person name="Grigoriev I.V."/>
            <person name="Debuchy R."/>
            <person name="Gladieux P."/>
            <person name="Hiltunen Thoren M."/>
            <person name="Johannesson H."/>
        </authorList>
    </citation>
    <scope>NUCLEOTIDE SEQUENCE [LARGE SCALE GENOMIC DNA]</scope>
    <source>
        <strain evidence="2 3">FGSC 10403</strain>
    </source>
</reference>
<dbReference type="AlphaFoldDB" id="A0AAJ0IEQ8"/>
<dbReference type="Proteomes" id="UP001285908">
    <property type="component" value="Unassembled WGS sequence"/>
</dbReference>
<keyword evidence="3" id="KW-1185">Reference proteome</keyword>
<keyword evidence="1" id="KW-0812">Transmembrane</keyword>